<protein>
    <submittedName>
        <fullName evidence="10">Unannotated protein</fullName>
    </submittedName>
</protein>
<dbReference type="EMBL" id="CAFBMK010000300">
    <property type="protein sequence ID" value="CAB4947021.1"/>
    <property type="molecule type" value="Genomic_DNA"/>
</dbReference>
<feature type="transmembrane region" description="Helical" evidence="9">
    <location>
        <begin position="26"/>
        <end position="47"/>
    </location>
</feature>
<feature type="transmembrane region" description="Helical" evidence="9">
    <location>
        <begin position="326"/>
        <end position="350"/>
    </location>
</feature>
<evidence type="ECO:0000256" key="7">
    <source>
        <dbReference type="ARBA" id="ARBA00023136"/>
    </source>
</evidence>
<dbReference type="Pfam" id="PF01594">
    <property type="entry name" value="AI-2E_transport"/>
    <property type="match status" value="1"/>
</dbReference>
<feature type="transmembrane region" description="Helical" evidence="9">
    <location>
        <begin position="83"/>
        <end position="105"/>
    </location>
</feature>
<evidence type="ECO:0000256" key="9">
    <source>
        <dbReference type="SAM" id="Phobius"/>
    </source>
</evidence>
<feature type="compositionally biased region" description="Acidic residues" evidence="8">
    <location>
        <begin position="360"/>
        <end position="374"/>
    </location>
</feature>
<keyword evidence="5 9" id="KW-0812">Transmembrane</keyword>
<dbReference type="GO" id="GO:0005886">
    <property type="term" value="C:plasma membrane"/>
    <property type="evidence" value="ECO:0007669"/>
    <property type="project" value="UniProtKB-SubCell"/>
</dbReference>
<evidence type="ECO:0000313" key="10">
    <source>
        <dbReference type="EMBL" id="CAB4947021.1"/>
    </source>
</evidence>
<evidence type="ECO:0000256" key="4">
    <source>
        <dbReference type="ARBA" id="ARBA00022475"/>
    </source>
</evidence>
<accession>A0A6J7JVX0</accession>
<proteinExistence type="inferred from homology"/>
<evidence type="ECO:0000256" key="8">
    <source>
        <dbReference type="SAM" id="MobiDB-lite"/>
    </source>
</evidence>
<evidence type="ECO:0000256" key="5">
    <source>
        <dbReference type="ARBA" id="ARBA00022692"/>
    </source>
</evidence>
<feature type="transmembrane region" description="Helical" evidence="9">
    <location>
        <begin position="232"/>
        <end position="253"/>
    </location>
</feature>
<keyword evidence="4" id="KW-1003">Cell membrane</keyword>
<name>A0A6J7JVX0_9ZZZZ</name>
<keyword evidence="3" id="KW-0813">Transport</keyword>
<comment type="similarity">
    <text evidence="2">Belongs to the autoinducer-2 exporter (AI-2E) (TC 2.A.86) family.</text>
</comment>
<feature type="transmembrane region" description="Helical" evidence="9">
    <location>
        <begin position="53"/>
        <end position="76"/>
    </location>
</feature>
<comment type="subcellular location">
    <subcellularLocation>
        <location evidence="1">Cell membrane</location>
        <topology evidence="1">Multi-pass membrane protein</topology>
    </subcellularLocation>
</comment>
<feature type="transmembrane region" description="Helical" evidence="9">
    <location>
        <begin position="259"/>
        <end position="284"/>
    </location>
</feature>
<dbReference type="AlphaFoldDB" id="A0A6J7JVX0"/>
<gene>
    <name evidence="10" type="ORF">UFOPK3564_03284</name>
</gene>
<evidence type="ECO:0000256" key="1">
    <source>
        <dbReference type="ARBA" id="ARBA00004651"/>
    </source>
</evidence>
<evidence type="ECO:0000256" key="3">
    <source>
        <dbReference type="ARBA" id="ARBA00022448"/>
    </source>
</evidence>
<feature type="region of interest" description="Disordered" evidence="8">
    <location>
        <begin position="360"/>
        <end position="407"/>
    </location>
</feature>
<keyword evidence="6 9" id="KW-1133">Transmembrane helix</keyword>
<organism evidence="10">
    <name type="scientific">freshwater metagenome</name>
    <dbReference type="NCBI Taxonomy" id="449393"/>
    <lineage>
        <taxon>unclassified sequences</taxon>
        <taxon>metagenomes</taxon>
        <taxon>ecological metagenomes</taxon>
    </lineage>
</organism>
<dbReference type="GO" id="GO:0055085">
    <property type="term" value="P:transmembrane transport"/>
    <property type="evidence" value="ECO:0007669"/>
    <property type="project" value="TreeGrafter"/>
</dbReference>
<evidence type="ECO:0000256" key="2">
    <source>
        <dbReference type="ARBA" id="ARBA00009773"/>
    </source>
</evidence>
<evidence type="ECO:0000256" key="6">
    <source>
        <dbReference type="ARBA" id="ARBA00022989"/>
    </source>
</evidence>
<reference evidence="10" key="1">
    <citation type="submission" date="2020-05" db="EMBL/GenBank/DDBJ databases">
        <authorList>
            <person name="Chiriac C."/>
            <person name="Salcher M."/>
            <person name="Ghai R."/>
            <person name="Kavagutti S V."/>
        </authorList>
    </citation>
    <scope>NUCLEOTIDE SEQUENCE</scope>
</reference>
<feature type="transmembrane region" description="Helical" evidence="9">
    <location>
        <begin position="172"/>
        <end position="192"/>
    </location>
</feature>
<dbReference type="InterPro" id="IPR002549">
    <property type="entry name" value="AI-2E-like"/>
</dbReference>
<dbReference type="PANTHER" id="PTHR21716:SF53">
    <property type="entry name" value="PERMEASE PERM-RELATED"/>
    <property type="match status" value="1"/>
</dbReference>
<keyword evidence="7 9" id="KW-0472">Membrane</keyword>
<sequence>MSTEGPRVPPPVTPEHRAGRVSLERLSVNALRIGVIGVVGYGLLLVWSRLQFILLPFFVAVLLAALLMPVAAFLHARLRFPRVLASIVTVLLLIGVVTGLLTLVAPDIVAQAEDIADQVDQGIRQLPDVLHDLGVKDEDVQQYTKDVTDKLQDSLGAIGGQLGTGVISAAQGVVNVAASVFLAVMMLIYLLIDGTGFWRGFLRFAPADSRVAWHDGGRRAWTAITQFVRSQVVVAVIDGVGIAIGLSILGIPLAVPLGILTFVLAFIPYVGAIIAGLAAMLVALSTNGVEGAVGALVVALVVQQIEGNVLYPLLIGRSVRLHPLTVLLGVGAGSALLGIVGAFLATPVIAGVAASAGWLEDDEELDGPEPEDIAPPEADPLGSPPRPDDDPEDAQQFPTAGGTRPTE</sequence>
<feature type="transmembrane region" description="Helical" evidence="9">
    <location>
        <begin position="291"/>
        <end position="314"/>
    </location>
</feature>
<dbReference type="PANTHER" id="PTHR21716">
    <property type="entry name" value="TRANSMEMBRANE PROTEIN"/>
    <property type="match status" value="1"/>
</dbReference>